<dbReference type="EMBL" id="JAUJEA010000006">
    <property type="protein sequence ID" value="MDN5203209.1"/>
    <property type="molecule type" value="Genomic_DNA"/>
</dbReference>
<gene>
    <name evidence="1" type="ORF">QQ008_17600</name>
</gene>
<dbReference type="RefSeq" id="WP_346753230.1">
    <property type="nucleotide sequence ID" value="NZ_JAUJEA010000006.1"/>
</dbReference>
<organism evidence="1 2">
    <name type="scientific">Splendidivirga corallicola</name>
    <dbReference type="NCBI Taxonomy" id="3051826"/>
    <lineage>
        <taxon>Bacteria</taxon>
        <taxon>Pseudomonadati</taxon>
        <taxon>Bacteroidota</taxon>
        <taxon>Cytophagia</taxon>
        <taxon>Cytophagales</taxon>
        <taxon>Splendidivirgaceae</taxon>
        <taxon>Splendidivirga</taxon>
    </lineage>
</organism>
<comment type="caution">
    <text evidence="1">The sequence shown here is derived from an EMBL/GenBank/DDBJ whole genome shotgun (WGS) entry which is preliminary data.</text>
</comment>
<dbReference type="Proteomes" id="UP001172082">
    <property type="component" value="Unassembled WGS sequence"/>
</dbReference>
<name>A0ABT8KR37_9BACT</name>
<evidence type="ECO:0000313" key="2">
    <source>
        <dbReference type="Proteomes" id="UP001172082"/>
    </source>
</evidence>
<dbReference type="PROSITE" id="PS51257">
    <property type="entry name" value="PROKAR_LIPOPROTEIN"/>
    <property type="match status" value="1"/>
</dbReference>
<evidence type="ECO:0000313" key="1">
    <source>
        <dbReference type="EMBL" id="MDN5203209.1"/>
    </source>
</evidence>
<protein>
    <submittedName>
        <fullName evidence="1">Uncharacterized protein</fullName>
    </submittedName>
</protein>
<reference evidence="1" key="1">
    <citation type="submission" date="2023-06" db="EMBL/GenBank/DDBJ databases">
        <title>Genomic of Parafulvivirga corallium.</title>
        <authorList>
            <person name="Wang G."/>
        </authorList>
    </citation>
    <scope>NUCLEOTIDE SEQUENCE</scope>
    <source>
        <strain evidence="1">BMA10</strain>
    </source>
</reference>
<proteinExistence type="predicted"/>
<sequence>MNKTIYLTNISFVFFLVFLQGCLPFKPYESTQEVVWTDIPMKRIPIGNVELFFEDDEIPDKQYIEVGEIAVNMRGRKKSRQLAELLKKKAAEKGMDAVAYIERDNFYQDEVTFGEVLLTMFDRNDDTFEESSVNYSELRGIGLKFVENINYLDKYVALQEAFTLEKDSNELVYTKHFRPNGVFDEIRFYADSAEHYHDNIINHFSLEHLVYEEENWVYQKESTKLLARRLVRLNDWVEKACRFKYDERNRISEILVLTKNKKYKERIKLQYNHLNPSLVSEKLIQRPGKTKLIEKLEYSDDWKLKKKTIYKLSKGKQQPYFVVHYHYFSNDDLPKLLEEEKQRSVQLNE</sequence>
<accession>A0ABT8KR37</accession>
<keyword evidence="2" id="KW-1185">Reference proteome</keyword>